<name>A0A523XQ67_UNCT6</name>
<dbReference type="Proteomes" id="UP000315534">
    <property type="component" value="Unassembled WGS sequence"/>
</dbReference>
<dbReference type="InterPro" id="IPR009001">
    <property type="entry name" value="Transl_elong_EF1A/Init_IF2_C"/>
</dbReference>
<comment type="caution">
    <text evidence="4">The sequence shown here is derived from an EMBL/GenBank/DDBJ whole genome shotgun (WGS) entry which is preliminary data.</text>
</comment>
<proteinExistence type="predicted"/>
<feature type="domain" description="GTP-eEF1A C-terminal" evidence="3">
    <location>
        <begin position="2"/>
        <end position="91"/>
    </location>
</feature>
<protein>
    <recommendedName>
        <fullName evidence="3">GTP-eEF1A C-terminal domain-containing protein</fullName>
    </recommendedName>
</protein>
<organism evidence="4 5">
    <name type="scientific">candidate division TA06 bacterium</name>
    <dbReference type="NCBI Taxonomy" id="2250710"/>
    <lineage>
        <taxon>Bacteria</taxon>
        <taxon>Bacteria division TA06</taxon>
    </lineage>
</organism>
<dbReference type="Gene3D" id="2.40.30.10">
    <property type="entry name" value="Translation factors"/>
    <property type="match status" value="1"/>
</dbReference>
<evidence type="ECO:0000313" key="4">
    <source>
        <dbReference type="EMBL" id="TET81069.1"/>
    </source>
</evidence>
<dbReference type="AlphaFoldDB" id="A0A523XQ67"/>
<keyword evidence="1" id="KW-0547">Nucleotide-binding</keyword>
<reference evidence="4 5" key="1">
    <citation type="submission" date="2019-03" db="EMBL/GenBank/DDBJ databases">
        <title>Metabolic potential of uncultured bacteria and archaea associated with petroleum seepage in deep-sea sediments.</title>
        <authorList>
            <person name="Dong X."/>
            <person name="Hubert C."/>
        </authorList>
    </citation>
    <scope>NUCLEOTIDE SEQUENCE [LARGE SCALE GENOMIC DNA]</scope>
    <source>
        <strain evidence="4">E29_bin36</strain>
    </source>
</reference>
<dbReference type="EMBL" id="SOIP01000274">
    <property type="protein sequence ID" value="TET81069.1"/>
    <property type="molecule type" value="Genomic_DNA"/>
</dbReference>
<evidence type="ECO:0000313" key="5">
    <source>
        <dbReference type="Proteomes" id="UP000315534"/>
    </source>
</evidence>
<keyword evidence="2" id="KW-0342">GTP-binding</keyword>
<dbReference type="GO" id="GO:0005525">
    <property type="term" value="F:GTP binding"/>
    <property type="evidence" value="ECO:0007669"/>
    <property type="project" value="UniProtKB-KW"/>
</dbReference>
<dbReference type="InterPro" id="IPR054696">
    <property type="entry name" value="GTP-eEF1A_C"/>
</dbReference>
<evidence type="ECO:0000256" key="2">
    <source>
        <dbReference type="ARBA" id="ARBA00023134"/>
    </source>
</evidence>
<evidence type="ECO:0000259" key="3">
    <source>
        <dbReference type="Pfam" id="PF22594"/>
    </source>
</evidence>
<dbReference type="SUPFAM" id="SSF50465">
    <property type="entry name" value="EF-Tu/eEF-1alpha/eIF2-gamma C-terminal domain"/>
    <property type="match status" value="1"/>
</dbReference>
<dbReference type="Pfam" id="PF22594">
    <property type="entry name" value="GTP-eEF1A_C"/>
    <property type="match status" value="1"/>
</dbReference>
<sequence>MSPEPLQVNRRIILRCATQEVGCVAEKIEKRIDSSTLELIEEDAKELRLNEAGIVIFRTEKPIVVEKFPFVEELGRFVIEHEYNLQGAGIIAE</sequence>
<evidence type="ECO:0000256" key="1">
    <source>
        <dbReference type="ARBA" id="ARBA00022741"/>
    </source>
</evidence>
<gene>
    <name evidence="4" type="ORF">E3J38_04560</name>
</gene>
<accession>A0A523XQ67</accession>